<keyword evidence="2" id="KW-1185">Reference proteome</keyword>
<evidence type="ECO:0000313" key="3">
    <source>
        <dbReference type="WBParaSite" id="SBAD_0001024101-mRNA-1"/>
    </source>
</evidence>
<dbReference type="OrthoDB" id="5824787at2759"/>
<dbReference type="AlphaFoldDB" id="A0A183J1Z2"/>
<gene>
    <name evidence="1" type="ORF">SBAD_LOCUS9890</name>
</gene>
<reference evidence="3" key="1">
    <citation type="submission" date="2016-06" db="UniProtKB">
        <authorList>
            <consortium name="WormBaseParasite"/>
        </authorList>
    </citation>
    <scope>IDENTIFICATION</scope>
</reference>
<dbReference type="Proteomes" id="UP000270296">
    <property type="component" value="Unassembled WGS sequence"/>
</dbReference>
<dbReference type="EMBL" id="UZAM01013309">
    <property type="protein sequence ID" value="VDP26944.1"/>
    <property type="molecule type" value="Genomic_DNA"/>
</dbReference>
<reference evidence="1 2" key="2">
    <citation type="submission" date="2018-11" db="EMBL/GenBank/DDBJ databases">
        <authorList>
            <consortium name="Pathogen Informatics"/>
        </authorList>
    </citation>
    <scope>NUCLEOTIDE SEQUENCE [LARGE SCALE GENOMIC DNA]</scope>
</reference>
<proteinExistence type="predicted"/>
<evidence type="ECO:0000313" key="2">
    <source>
        <dbReference type="Proteomes" id="UP000270296"/>
    </source>
</evidence>
<organism evidence="3">
    <name type="scientific">Soboliphyme baturini</name>
    <dbReference type="NCBI Taxonomy" id="241478"/>
    <lineage>
        <taxon>Eukaryota</taxon>
        <taxon>Metazoa</taxon>
        <taxon>Ecdysozoa</taxon>
        <taxon>Nematoda</taxon>
        <taxon>Enoplea</taxon>
        <taxon>Dorylaimia</taxon>
        <taxon>Dioctophymatida</taxon>
        <taxon>Dioctophymatoidea</taxon>
        <taxon>Soboliphymatidae</taxon>
        <taxon>Soboliphyme</taxon>
    </lineage>
</organism>
<sequence length="99" mass="11770">MVTMTKTKYLYTDNIWFKKTNISWTWIAAIPKTRNEIEFVLFHKCRIIWDTAVVTSCDTGSDHKWVQERLTFKEKIERKALQITIKDIRRGGVPSAHFH</sequence>
<evidence type="ECO:0000313" key="1">
    <source>
        <dbReference type="EMBL" id="VDP26944.1"/>
    </source>
</evidence>
<dbReference type="WBParaSite" id="SBAD_0001024101-mRNA-1">
    <property type="protein sequence ID" value="SBAD_0001024101-mRNA-1"/>
    <property type="gene ID" value="SBAD_0001024101"/>
</dbReference>
<protein>
    <submittedName>
        <fullName evidence="3">Transposase</fullName>
    </submittedName>
</protein>
<accession>A0A183J1Z2</accession>
<name>A0A183J1Z2_9BILA</name>